<keyword evidence="4" id="KW-0010">Activator</keyword>
<dbReference type="SUPFAM" id="SSF46785">
    <property type="entry name" value="Winged helix' DNA-binding domain"/>
    <property type="match status" value="1"/>
</dbReference>
<organism evidence="7 8">
    <name type="scientific">Bdellovibrio svalbardensis</name>
    <dbReference type="NCBI Taxonomy" id="2972972"/>
    <lineage>
        <taxon>Bacteria</taxon>
        <taxon>Pseudomonadati</taxon>
        <taxon>Bdellovibrionota</taxon>
        <taxon>Bdellovibrionia</taxon>
        <taxon>Bdellovibrionales</taxon>
        <taxon>Pseudobdellovibrionaceae</taxon>
        <taxon>Bdellovibrio</taxon>
    </lineage>
</organism>
<dbReference type="InterPro" id="IPR000847">
    <property type="entry name" value="LysR_HTH_N"/>
</dbReference>
<dbReference type="Pfam" id="PF03466">
    <property type="entry name" value="LysR_substrate"/>
    <property type="match status" value="1"/>
</dbReference>
<gene>
    <name evidence="7" type="ORF">NWE73_06520</name>
</gene>
<evidence type="ECO:0000256" key="4">
    <source>
        <dbReference type="ARBA" id="ARBA00023159"/>
    </source>
</evidence>
<dbReference type="Proteomes" id="UP001152321">
    <property type="component" value="Unassembled WGS sequence"/>
</dbReference>
<dbReference type="Gene3D" id="3.40.190.10">
    <property type="entry name" value="Periplasmic binding protein-like II"/>
    <property type="match status" value="2"/>
</dbReference>
<accession>A0ABT6DGM3</accession>
<evidence type="ECO:0000256" key="1">
    <source>
        <dbReference type="ARBA" id="ARBA00009437"/>
    </source>
</evidence>
<evidence type="ECO:0000313" key="8">
    <source>
        <dbReference type="Proteomes" id="UP001152321"/>
    </source>
</evidence>
<dbReference type="CDD" id="cd08411">
    <property type="entry name" value="PBP2_OxyR"/>
    <property type="match status" value="1"/>
</dbReference>
<sequence>MTLTQLEYILAVADTGSFSQAARQCHVTQPTLSMQIQKLEETLGVILFDRTKQPTRPTALGQIILKQARLVIQDADRLKELVSENKGDLTGEVRLGIIPTLAPYLLPLFLKKILQAHPRLQIRIEELETQTLLEKIRNNSLDLGLAVSPIDDINIAVHPLFYEPFLVYASKTHPLADKKSIDEKDLSQNDVLLLNEGHCFREQSLALCRKKETYSSDKSFSFESGSLETLKKLVDQGSGFTLLPLLAAQDVKDKKRLKSFSSTIPTREVSLLHGPHFQRKALMKAFIEEIQKNLPEGLSLKKSAHQKTINPVL</sequence>
<name>A0ABT6DGM3_9BACT</name>
<evidence type="ECO:0000259" key="6">
    <source>
        <dbReference type="PROSITE" id="PS50931"/>
    </source>
</evidence>
<dbReference type="InterPro" id="IPR005119">
    <property type="entry name" value="LysR_subst-bd"/>
</dbReference>
<dbReference type="SUPFAM" id="SSF53850">
    <property type="entry name" value="Periplasmic binding protein-like II"/>
    <property type="match status" value="1"/>
</dbReference>
<dbReference type="Gene3D" id="1.10.10.10">
    <property type="entry name" value="Winged helix-like DNA-binding domain superfamily/Winged helix DNA-binding domain"/>
    <property type="match status" value="1"/>
</dbReference>
<dbReference type="Pfam" id="PF00126">
    <property type="entry name" value="HTH_1"/>
    <property type="match status" value="1"/>
</dbReference>
<keyword evidence="5" id="KW-0804">Transcription</keyword>
<keyword evidence="8" id="KW-1185">Reference proteome</keyword>
<evidence type="ECO:0000313" key="7">
    <source>
        <dbReference type="EMBL" id="MDG0816008.1"/>
    </source>
</evidence>
<dbReference type="EMBL" id="JANRMI010000002">
    <property type="protein sequence ID" value="MDG0816008.1"/>
    <property type="molecule type" value="Genomic_DNA"/>
</dbReference>
<comment type="similarity">
    <text evidence="1">Belongs to the LysR transcriptional regulatory family.</text>
</comment>
<dbReference type="RefSeq" id="WP_277577486.1">
    <property type="nucleotide sequence ID" value="NZ_JANRMI010000002.1"/>
</dbReference>
<evidence type="ECO:0000256" key="2">
    <source>
        <dbReference type="ARBA" id="ARBA00023015"/>
    </source>
</evidence>
<keyword evidence="2" id="KW-0805">Transcription regulation</keyword>
<keyword evidence="3" id="KW-0238">DNA-binding</keyword>
<proteinExistence type="inferred from homology"/>
<dbReference type="PANTHER" id="PTHR30346">
    <property type="entry name" value="TRANSCRIPTIONAL DUAL REGULATOR HCAR-RELATED"/>
    <property type="match status" value="1"/>
</dbReference>
<dbReference type="InterPro" id="IPR036390">
    <property type="entry name" value="WH_DNA-bd_sf"/>
</dbReference>
<reference evidence="7" key="1">
    <citation type="submission" date="2022-08" db="EMBL/GenBank/DDBJ databases">
        <title>Novel Bdellovibrio Species Isolated from Svalbard: Designation Bdellovibrio svalbardensis.</title>
        <authorList>
            <person name="Mitchell R.J."/>
            <person name="Choi S.Y."/>
        </authorList>
    </citation>
    <scope>NUCLEOTIDE SEQUENCE</scope>
    <source>
        <strain evidence="7">PAP01</strain>
    </source>
</reference>
<feature type="domain" description="HTH lysR-type" evidence="6">
    <location>
        <begin position="1"/>
        <end position="58"/>
    </location>
</feature>
<comment type="caution">
    <text evidence="7">The sequence shown here is derived from an EMBL/GenBank/DDBJ whole genome shotgun (WGS) entry which is preliminary data.</text>
</comment>
<evidence type="ECO:0000256" key="5">
    <source>
        <dbReference type="ARBA" id="ARBA00023163"/>
    </source>
</evidence>
<dbReference type="PRINTS" id="PR00039">
    <property type="entry name" value="HTHLYSR"/>
</dbReference>
<protein>
    <submittedName>
        <fullName evidence="7">Hydrogen peroxide-inducible genes activator</fullName>
    </submittedName>
</protein>
<dbReference type="InterPro" id="IPR036388">
    <property type="entry name" value="WH-like_DNA-bd_sf"/>
</dbReference>
<dbReference type="PROSITE" id="PS50931">
    <property type="entry name" value="HTH_LYSR"/>
    <property type="match status" value="1"/>
</dbReference>
<dbReference type="PANTHER" id="PTHR30346:SF26">
    <property type="entry name" value="HYDROGEN PEROXIDE-INDUCIBLE GENES ACTIVATOR"/>
    <property type="match status" value="1"/>
</dbReference>
<evidence type="ECO:0000256" key="3">
    <source>
        <dbReference type="ARBA" id="ARBA00023125"/>
    </source>
</evidence>